<dbReference type="InterPro" id="IPR029030">
    <property type="entry name" value="Caspase-like_dom_sf"/>
</dbReference>
<dbReference type="PROSITE" id="PS50005">
    <property type="entry name" value="TPR"/>
    <property type="match status" value="1"/>
</dbReference>
<dbReference type="InterPro" id="IPR011600">
    <property type="entry name" value="Pept_C14_caspase"/>
</dbReference>
<dbReference type="InterPro" id="IPR011990">
    <property type="entry name" value="TPR-like_helical_dom_sf"/>
</dbReference>
<dbReference type="SUPFAM" id="SSF88713">
    <property type="entry name" value="Glycoside hydrolase/deacetylase"/>
    <property type="match status" value="1"/>
</dbReference>
<reference evidence="8" key="1">
    <citation type="journal article" date="2019" name="Int. J. Syst. Evol. Microbiol.">
        <title>The Global Catalogue of Microorganisms (GCM) 10K type strain sequencing project: providing services to taxonomists for standard genome sequencing and annotation.</title>
        <authorList>
            <consortium name="The Broad Institute Genomics Platform"/>
            <consortium name="The Broad Institute Genome Sequencing Center for Infectious Disease"/>
            <person name="Wu L."/>
            <person name="Ma J."/>
        </authorList>
    </citation>
    <scope>NUCLEOTIDE SEQUENCE [LARGE SCALE GENOMIC DNA]</scope>
    <source>
        <strain evidence="8">JCM 17551</strain>
    </source>
</reference>
<feature type="repeat" description="TPR" evidence="5">
    <location>
        <begin position="839"/>
        <end position="872"/>
    </location>
</feature>
<dbReference type="Pfam" id="PF13181">
    <property type="entry name" value="TPR_8"/>
    <property type="match status" value="1"/>
</dbReference>
<dbReference type="Gene3D" id="3.20.20.370">
    <property type="entry name" value="Glycoside hydrolase/deacetylase"/>
    <property type="match status" value="1"/>
</dbReference>
<dbReference type="CDD" id="cd10917">
    <property type="entry name" value="CE4_NodB_like_6s_7s"/>
    <property type="match status" value="1"/>
</dbReference>
<dbReference type="InterPro" id="IPR011330">
    <property type="entry name" value="Glyco_hydro/deAcase_b/a-brl"/>
</dbReference>
<keyword evidence="2" id="KW-0732">Signal</keyword>
<evidence type="ECO:0000256" key="4">
    <source>
        <dbReference type="ARBA" id="ARBA00023277"/>
    </source>
</evidence>
<dbReference type="InterPro" id="IPR019734">
    <property type="entry name" value="TPR_rpt"/>
</dbReference>
<keyword evidence="8" id="KW-1185">Reference proteome</keyword>
<proteinExistence type="predicted"/>
<evidence type="ECO:0000256" key="1">
    <source>
        <dbReference type="ARBA" id="ARBA00022723"/>
    </source>
</evidence>
<keyword evidence="3" id="KW-0378">Hydrolase</keyword>
<keyword evidence="4" id="KW-0119">Carbohydrate metabolism</keyword>
<gene>
    <name evidence="7" type="ORF">GCM10022277_09760</name>
</gene>
<sequence length="888" mass="100572">MCVFEKTWIDMNIKQLFAVIIFFVSFTPAFADSGREALSKLVSHHQKMIVLLSDSEELDPLDLHVHTARNFYSLKHQQMEVLIHLAEEQAETTDNRHLLPVTQTFLEFYREAQLHDADRLAFADLGEELLLLEQERNIPSQGLVGLRQVNADIQRFSDYFREEYKRTLSKLGKSRGAREDWQAYLQLLHQRYNSQQLIQQIEEKPELYKEKTRGKNLAKNKKDQLAAKMPKVVWGNGMPEKTVALTFDDGPHRLRTGKILDTLKTYGVKGYFFAVGKNLGKVGETPVISKRNAKVIQRITDEGHILANHSFNHKELTKLDESIQKQELEQTNQLIKTSTGFENILFRPPYGSKNKALEAVISEEGLSSIMWNIDSMDWADPIPESIAERTFEALEKKKKGILLFHDIHKQTVNALPLILEGLAKRGYKVTTLDGTPFTLGESGVPKLPTAKKPKLYDNSWAVVIGVNKYKHWPKLDYAVADAKSIADKLHQNFGFKKENIIEIYDEQANRHNIAEVLGYTLADPKKVKKNDRVFIFYAGHGATRGLPNGKNLGYLIPSDAELEKYPTNSISMSQLNDYSALIPAKHVYFVMDSCYSGLALTRSGKASQQYNYLEHVTSRHARQIITAGGADQEVADGGPNGHSVFTWAFLQALDGKADTDDNGYITASEIGTYVSPVVASYAPQTPAFGNLIGNAGGDFVFELNQQAQQRRQQLQQQAKVQQVAALAAKENNMEANVGRQLDLDKSQASEKVVATTDLDKQMKDTARARAAYKVDAEALKLFRAGKLEDAEKKWAEAVKLNPFNENIVNNYGFVLDKLNRNEEALIWYYRTVELAPRRTPVYLNLGDIMVKLGKPELAIPYYERYLHLYPSYKKAEELEAKIKKLMKH</sequence>
<dbReference type="Pfam" id="PF00656">
    <property type="entry name" value="Peptidase_C14"/>
    <property type="match status" value="1"/>
</dbReference>
<evidence type="ECO:0000259" key="6">
    <source>
        <dbReference type="PROSITE" id="PS51677"/>
    </source>
</evidence>
<name>A0ABP7M8P3_9GAMM</name>
<dbReference type="PANTHER" id="PTHR46471">
    <property type="entry name" value="CHITIN DEACETYLASE"/>
    <property type="match status" value="1"/>
</dbReference>
<dbReference type="PANTHER" id="PTHR46471:SF2">
    <property type="entry name" value="CHITIN DEACETYLASE-RELATED"/>
    <property type="match status" value="1"/>
</dbReference>
<protein>
    <submittedName>
        <fullName evidence="7">Tetratricopeptide repeat protein</fullName>
    </submittedName>
</protein>
<dbReference type="Pfam" id="PF13432">
    <property type="entry name" value="TPR_16"/>
    <property type="match status" value="1"/>
</dbReference>
<dbReference type="InterPro" id="IPR002509">
    <property type="entry name" value="NODB_dom"/>
</dbReference>
<dbReference type="Proteomes" id="UP001501565">
    <property type="component" value="Unassembled WGS sequence"/>
</dbReference>
<dbReference type="PROSITE" id="PS00018">
    <property type="entry name" value="EF_HAND_1"/>
    <property type="match status" value="1"/>
</dbReference>
<keyword evidence="1" id="KW-0479">Metal-binding</keyword>
<evidence type="ECO:0000256" key="5">
    <source>
        <dbReference type="PROSITE-ProRule" id="PRU00339"/>
    </source>
</evidence>
<dbReference type="SUPFAM" id="SSF52129">
    <property type="entry name" value="Caspase-like"/>
    <property type="match status" value="1"/>
</dbReference>
<dbReference type="EMBL" id="BAABBN010000004">
    <property type="protein sequence ID" value="GAA3916932.1"/>
    <property type="molecule type" value="Genomic_DNA"/>
</dbReference>
<comment type="caution">
    <text evidence="7">The sequence shown here is derived from an EMBL/GenBank/DDBJ whole genome shotgun (WGS) entry which is preliminary data.</text>
</comment>
<feature type="domain" description="NodB homology" evidence="6">
    <location>
        <begin position="241"/>
        <end position="430"/>
    </location>
</feature>
<dbReference type="SMART" id="SM00028">
    <property type="entry name" value="TPR"/>
    <property type="match status" value="3"/>
</dbReference>
<dbReference type="Gene3D" id="3.40.50.1460">
    <property type="match status" value="1"/>
</dbReference>
<organism evidence="7 8">
    <name type="scientific">Litoribacillus peritrichatus</name>
    <dbReference type="NCBI Taxonomy" id="718191"/>
    <lineage>
        <taxon>Bacteria</taxon>
        <taxon>Pseudomonadati</taxon>
        <taxon>Pseudomonadota</taxon>
        <taxon>Gammaproteobacteria</taxon>
        <taxon>Oceanospirillales</taxon>
        <taxon>Oceanospirillaceae</taxon>
        <taxon>Litoribacillus</taxon>
    </lineage>
</organism>
<evidence type="ECO:0000313" key="8">
    <source>
        <dbReference type="Proteomes" id="UP001501565"/>
    </source>
</evidence>
<dbReference type="Pfam" id="PF01522">
    <property type="entry name" value="Polysacc_deac_1"/>
    <property type="match status" value="1"/>
</dbReference>
<keyword evidence="5" id="KW-0802">TPR repeat</keyword>
<dbReference type="Gene3D" id="1.25.40.10">
    <property type="entry name" value="Tetratricopeptide repeat domain"/>
    <property type="match status" value="1"/>
</dbReference>
<dbReference type="PROSITE" id="PS51677">
    <property type="entry name" value="NODB"/>
    <property type="match status" value="1"/>
</dbReference>
<evidence type="ECO:0000256" key="2">
    <source>
        <dbReference type="ARBA" id="ARBA00022729"/>
    </source>
</evidence>
<evidence type="ECO:0000313" key="7">
    <source>
        <dbReference type="EMBL" id="GAA3916932.1"/>
    </source>
</evidence>
<evidence type="ECO:0000256" key="3">
    <source>
        <dbReference type="ARBA" id="ARBA00022801"/>
    </source>
</evidence>
<dbReference type="SUPFAM" id="SSF48452">
    <property type="entry name" value="TPR-like"/>
    <property type="match status" value="1"/>
</dbReference>
<accession>A0ABP7M8P3</accession>
<dbReference type="InterPro" id="IPR018247">
    <property type="entry name" value="EF_Hand_1_Ca_BS"/>
</dbReference>